<keyword evidence="1" id="KW-0472">Membrane</keyword>
<evidence type="ECO:0000313" key="3">
    <source>
        <dbReference type="Proteomes" id="UP000217348"/>
    </source>
</evidence>
<keyword evidence="1" id="KW-1133">Transmembrane helix</keyword>
<feature type="transmembrane region" description="Helical" evidence="1">
    <location>
        <begin position="25"/>
        <end position="44"/>
    </location>
</feature>
<reference evidence="3" key="1">
    <citation type="submission" date="2017-06" db="EMBL/GenBank/DDBJ databases">
        <title>Capnocytophaga spp. assemblies.</title>
        <authorList>
            <person name="Gulvik C.A."/>
        </authorList>
    </citation>
    <scope>NUCLEOTIDE SEQUENCE [LARGE SCALE GENOMIC DNA]</scope>
    <source>
        <strain evidence="3">H2177</strain>
    </source>
</reference>
<keyword evidence="1" id="KW-0812">Transmembrane</keyword>
<organism evidence="2 3">
    <name type="scientific">Capnocytophaga stomatis</name>
    <dbReference type="NCBI Taxonomy" id="1848904"/>
    <lineage>
        <taxon>Bacteria</taxon>
        <taxon>Pseudomonadati</taxon>
        <taxon>Bacteroidota</taxon>
        <taxon>Flavobacteriia</taxon>
        <taxon>Flavobacteriales</taxon>
        <taxon>Flavobacteriaceae</taxon>
        <taxon>Capnocytophaga</taxon>
    </lineage>
</organism>
<feature type="transmembrane region" description="Helical" evidence="1">
    <location>
        <begin position="134"/>
        <end position="154"/>
    </location>
</feature>
<feature type="transmembrane region" description="Helical" evidence="1">
    <location>
        <begin position="56"/>
        <end position="86"/>
    </location>
</feature>
<dbReference type="EMBL" id="CP022387">
    <property type="protein sequence ID" value="ATA90032.1"/>
    <property type="molecule type" value="Genomic_DNA"/>
</dbReference>
<dbReference type="OrthoDB" id="6464693at2"/>
<evidence type="ECO:0000256" key="1">
    <source>
        <dbReference type="SAM" id="Phobius"/>
    </source>
</evidence>
<dbReference type="Proteomes" id="UP000217348">
    <property type="component" value="Chromosome"/>
</dbReference>
<protein>
    <submittedName>
        <fullName evidence="2">Uncharacterized protein</fullName>
    </submittedName>
</protein>
<evidence type="ECO:0000313" key="2">
    <source>
        <dbReference type="EMBL" id="ATA90032.1"/>
    </source>
</evidence>
<feature type="transmembrane region" description="Helical" evidence="1">
    <location>
        <begin position="191"/>
        <end position="210"/>
    </location>
</feature>
<name>A0A250FY04_9FLAO</name>
<proteinExistence type="predicted"/>
<gene>
    <name evidence="2" type="ORF">CGC58_10045</name>
</gene>
<dbReference type="AlphaFoldDB" id="A0A250FY04"/>
<dbReference type="KEGG" id="csto:CGC58_10045"/>
<accession>A0A250FY04</accession>
<dbReference type="RefSeq" id="WP_095896583.1">
    <property type="nucleotide sequence ID" value="NZ_BOPJ01000015.1"/>
</dbReference>
<sequence>MKRKTTKKENSKISVIERWDKPFEYFGFLNLVLMAFYYGSLWFSATPLDADKVFKFSLLMAFEFIMVHSGVFMVAFSARISLFIFFPVYGLFAYSFQSIMGFSDWTITTLYCVTVFNRMRFAFFNTSEAVQQRVMAQSVVAVMLYFFLAMFVAFGQNIVPEFALDEGFRKSQSYLDAKKHGGLFLDFPHTAIALGTLYFSFLALFDLSLIRKMK</sequence>
<dbReference type="GeneID" id="97264277"/>